<dbReference type="EMBL" id="JAADJG010001118">
    <property type="protein sequence ID" value="KAF4424739.1"/>
    <property type="molecule type" value="Genomic_DNA"/>
</dbReference>
<comment type="caution">
    <text evidence="2">The sequence shown here is derived from an EMBL/GenBank/DDBJ whole genome shotgun (WGS) entry which is preliminary data.</text>
</comment>
<name>A0A8H4NLX2_9HYPO</name>
<accession>A0A8H4NLX2</accession>
<reference evidence="2" key="1">
    <citation type="submission" date="2020-01" db="EMBL/GenBank/DDBJ databases">
        <title>Identification and distribution of gene clusters putatively required for synthesis of sphingolipid metabolism inhibitors in phylogenetically diverse species of the filamentous fungus Fusarium.</title>
        <authorList>
            <person name="Kim H.-S."/>
            <person name="Busman M."/>
            <person name="Brown D.W."/>
            <person name="Divon H."/>
            <person name="Uhlig S."/>
            <person name="Proctor R.H."/>
        </authorList>
    </citation>
    <scope>NUCLEOTIDE SEQUENCE</scope>
    <source>
        <strain evidence="2">NRRL 53441</strain>
    </source>
</reference>
<dbReference type="Proteomes" id="UP000605986">
    <property type="component" value="Unassembled WGS sequence"/>
</dbReference>
<dbReference type="AlphaFoldDB" id="A0A8H4NLX2"/>
<evidence type="ECO:0000313" key="2">
    <source>
        <dbReference type="EMBL" id="KAF4424739.1"/>
    </source>
</evidence>
<sequence>MEYSDPSNQSLLKARTEVQRGTAASSHVCVKTRGKRACWEFAFQWYLIFIHLFYTITVTFCMVFWLNGMSFAFEGSPNPSRRLTQPDVTTLVSVALVVSRTISTAWQALTTWRCVFILLERNGLSLAETSRVISWRLPTLRMFGVSHTGNASIRSIAIVILLLAWPAQLSNPIASGSVSWVLSTAYPSYNATIRLNTPTASFGWSWYSISSNARQGVVKASAGRAILGSKVRRNVDGLWLVPPAQRLSPRFYSYPNATAVKNATVPIFKIEDFEWVTNDTMVPSGILTAIRDFQSGYLNISRDDSPLRQMVVGTVALLKDTPWIQPDNRSLPRAEIFSGTKYAAVYVSRNNYQEQGRSLNCYTASSDFDPLPNGVRLINNSQSSTEPHCIAVAKLQITAGVSRCYQETLSPLSNSTCLLLSGILSASNNTVSPSVLVHEVFALMPEVQALVASLSLYDPNSLSGALEVYLRNSLTQAYQGTYSALVDGLSIKKSSVQSEIRLPLALLEARVQARRMYIWLGVNLLLVASGLILFVLQSRCRLKTVNDPVVASILMDSSGVIEADKTGLCNATDIGSGHGNADMKVCLRVGACNENYSHHKLIPQHANRY</sequence>
<keyword evidence="1" id="KW-1133">Transmembrane helix</keyword>
<proteinExistence type="predicted"/>
<feature type="transmembrane region" description="Helical" evidence="1">
    <location>
        <begin position="43"/>
        <end position="66"/>
    </location>
</feature>
<protein>
    <submittedName>
        <fullName evidence="2">Putative uracil permease</fullName>
    </submittedName>
</protein>
<keyword evidence="1" id="KW-0472">Membrane</keyword>
<feature type="transmembrane region" description="Helical" evidence="1">
    <location>
        <begin position="516"/>
        <end position="536"/>
    </location>
</feature>
<dbReference type="OrthoDB" id="5378430at2759"/>
<organism evidence="2 3">
    <name type="scientific">Fusarium austroafricanum</name>
    <dbReference type="NCBI Taxonomy" id="2364996"/>
    <lineage>
        <taxon>Eukaryota</taxon>
        <taxon>Fungi</taxon>
        <taxon>Dikarya</taxon>
        <taxon>Ascomycota</taxon>
        <taxon>Pezizomycotina</taxon>
        <taxon>Sordariomycetes</taxon>
        <taxon>Hypocreomycetidae</taxon>
        <taxon>Hypocreales</taxon>
        <taxon>Nectriaceae</taxon>
        <taxon>Fusarium</taxon>
        <taxon>Fusarium concolor species complex</taxon>
    </lineage>
</organism>
<evidence type="ECO:0000313" key="3">
    <source>
        <dbReference type="Proteomes" id="UP000605986"/>
    </source>
</evidence>
<keyword evidence="1" id="KW-0812">Transmembrane</keyword>
<keyword evidence="3" id="KW-1185">Reference proteome</keyword>
<evidence type="ECO:0000256" key="1">
    <source>
        <dbReference type="SAM" id="Phobius"/>
    </source>
</evidence>
<gene>
    <name evidence="2" type="ORF">F53441_14221</name>
</gene>